<dbReference type="Pfam" id="PF00100">
    <property type="entry name" value="Zona_pellucida"/>
    <property type="match status" value="1"/>
</dbReference>
<keyword evidence="5" id="KW-0946">Virion</keyword>
<dbReference type="PROSITE" id="PS51034">
    <property type="entry name" value="ZP_2"/>
    <property type="match status" value="1"/>
</dbReference>
<dbReference type="PRINTS" id="PR00023">
    <property type="entry name" value="ZPELLUCIDA"/>
</dbReference>
<evidence type="ECO:0000313" key="5">
    <source>
        <dbReference type="EMBL" id="BCD71188.1"/>
    </source>
</evidence>
<reference evidence="5" key="1">
    <citation type="submission" date="2020-04" db="EMBL/GenBank/DDBJ databases">
        <title>The Evolution of ZP genes of Teleost.</title>
        <authorList>
            <person name="Sano K."/>
            <person name="Kawaguchi M."/>
            <person name="Yasumasu S."/>
        </authorList>
    </citation>
    <scope>NUCLEOTIDE SEQUENCE</scope>
    <source>
        <tissue evidence="5">Ovary</tissue>
    </source>
</reference>
<evidence type="ECO:0000256" key="3">
    <source>
        <dbReference type="SAM" id="SignalP"/>
    </source>
</evidence>
<dbReference type="InterPro" id="IPR048290">
    <property type="entry name" value="ZP_chr"/>
</dbReference>
<dbReference type="InterPro" id="IPR042235">
    <property type="entry name" value="ZP-C_dom"/>
</dbReference>
<evidence type="ECO:0000256" key="2">
    <source>
        <dbReference type="ARBA" id="ARBA00023180"/>
    </source>
</evidence>
<keyword evidence="5" id="KW-0261">Viral envelope protein</keyword>
<dbReference type="InterPro" id="IPR058876">
    <property type="entry name" value="Ig-like_ZP"/>
</dbReference>
<protein>
    <submittedName>
        <fullName evidence="5">Egg envelope protein</fullName>
    </submittedName>
</protein>
<dbReference type="Pfam" id="PF23344">
    <property type="entry name" value="ZP-N"/>
    <property type="match status" value="1"/>
</dbReference>
<evidence type="ECO:0000259" key="4">
    <source>
        <dbReference type="PROSITE" id="PS51034"/>
    </source>
</evidence>
<dbReference type="PANTHER" id="PTHR47130:SF3">
    <property type="entry name" value="ZONA PELLUCIDA PROTEIN"/>
    <property type="match status" value="1"/>
</dbReference>
<dbReference type="Gene3D" id="2.60.40.3210">
    <property type="entry name" value="Zona pellucida, ZP-N domain"/>
    <property type="match status" value="1"/>
</dbReference>
<dbReference type="InterPro" id="IPR001507">
    <property type="entry name" value="ZP_dom"/>
</dbReference>
<dbReference type="PANTHER" id="PTHR47130">
    <property type="entry name" value="SI:DKEY-19B23.11-RELATED"/>
    <property type="match status" value="1"/>
</dbReference>
<dbReference type="Gene3D" id="2.60.40.4100">
    <property type="entry name" value="Zona pellucida, ZP-C domain"/>
    <property type="match status" value="1"/>
</dbReference>
<accession>A0A7R6VNT1</accession>
<feature type="chain" id="PRO_5030671747" evidence="3">
    <location>
        <begin position="23"/>
        <end position="916"/>
    </location>
</feature>
<evidence type="ECO:0000256" key="1">
    <source>
        <dbReference type="ARBA" id="ARBA00023157"/>
    </source>
</evidence>
<dbReference type="AlphaFoldDB" id="A0A7R6VNT1"/>
<feature type="signal peptide" evidence="3">
    <location>
        <begin position="1"/>
        <end position="22"/>
    </location>
</feature>
<keyword evidence="2" id="KW-0325">Glycoprotein</keyword>
<gene>
    <name evidence="5" type="primary">BtZPAX</name>
</gene>
<keyword evidence="3" id="KW-0732">Signal</keyword>
<keyword evidence="1" id="KW-1015">Disulfide bond</keyword>
<dbReference type="InterPro" id="IPR055356">
    <property type="entry name" value="ZP-N"/>
</dbReference>
<dbReference type="EMBL" id="LC537895">
    <property type="protein sequence ID" value="BCD71188.1"/>
    <property type="molecule type" value="mRNA"/>
</dbReference>
<feature type="domain" description="ZP" evidence="4">
    <location>
        <begin position="600"/>
        <end position="880"/>
    </location>
</feature>
<dbReference type="Pfam" id="PF26562">
    <property type="entry name" value="Ig-like"/>
    <property type="match status" value="1"/>
</dbReference>
<organism evidence="5">
    <name type="scientific">Pantodon buchholzi</name>
    <name type="common">Freshwater butterflyfish</name>
    <dbReference type="NCBI Taxonomy" id="8276"/>
    <lineage>
        <taxon>Eukaryota</taxon>
        <taxon>Metazoa</taxon>
        <taxon>Chordata</taxon>
        <taxon>Craniata</taxon>
        <taxon>Vertebrata</taxon>
        <taxon>Euteleostomi</taxon>
        <taxon>Actinopterygii</taxon>
        <taxon>Neopterygii</taxon>
        <taxon>Teleostei</taxon>
        <taxon>Osteoglossocephala</taxon>
        <taxon>Osteoglossomorpha</taxon>
        <taxon>Osteoglossiformes</taxon>
        <taxon>Pantodontidae</taxon>
        <taxon>Pantodon</taxon>
    </lineage>
</organism>
<dbReference type="SMART" id="SM00241">
    <property type="entry name" value="ZP"/>
    <property type="match status" value="1"/>
</dbReference>
<name>A0A7R6VNT1_PANBU</name>
<sequence length="916" mass="103839">MGCIYGFWMLCGLIVTQPGVLAFERSPIQLECLDNLVRVTLDREFVWDKELSIDGIYGTQTRPITTSLAPVCGFSLKASLWGDVKIFASAQNCFAHNLDGDRFNTTLRLNVLDGETSQVLQQVISKTCQYTQKAFREVLCDRNYVEVSVKRSHNGINEQDQKNPMQSYLQEAVADVSEFKIWKMVLHTPSGDKTITVPDVEKHGYSLNIQPKRLVLRGPLQTAESYLEDVSGVPMQVLKSSMFFKQKWMVMQIAADAACPAGGVTFTEEAIVWTLPLFLSPIISHDDFTLLQVHMGVDGQRLDNLTMAARGYMLSFTDSHIHVQLPLGGVDGYYKSQVQDGQYHITFSIEPMLELLWQEDYAETKYKVLFPITTPLMSRPPHVVDDTVPQQKMFRFLLGTFLPDVVLVNLTFPNEVLTVAQAVARGFNLQERTFNNHSKAFMLEVPFSDPVVLTNMADAYVTVYTLPLLLGLLVLPEGVPLQHPVVLEARLQVLVVPTATGFCDSENFHTTVQFGSLGQQFRTTVGSRQLTPEVAEEYKYQQNATHFMISVPFKAADVVYEMVHESVIRGRLDLVFQDPINNWNLNDYSLACSFPMTMTACHPNGTISALAVKVESIPNLNLGLLSLRDDSCTPVLSNDRFAYFLFNANACGTTRRFQDNIMVYENEIALPGRHKPIVTALGKVMTPVNMPGQDRDYKLVVSCHYTVNTTTTQMTTGFNIRAQPNLPHAEIGVGEFMVRLKLAHDESYIRFYKEEHYPVTKLLRQPLYFEVELMLCIEPVELFLDNCWATAKQDIDSRPRWDIIVDSCENPEDRRRTVFHPMTHRANKRAGHFKRFEIKTFSFFKEDGVQRGNIYVHCSVVICDPSRTLDKHCNKPCMAKQRGSMHGDVLRRARRNADYAHPVRDQVSSGHIIVNY</sequence>
<proteinExistence type="evidence at transcript level"/>
<dbReference type="InterPro" id="IPR055355">
    <property type="entry name" value="ZP-C"/>
</dbReference>